<keyword evidence="1" id="KW-0472">Membrane</keyword>
<evidence type="ECO:0000313" key="3">
    <source>
        <dbReference type="Proteomes" id="UP001180729"/>
    </source>
</evidence>
<keyword evidence="1" id="KW-0812">Transmembrane</keyword>
<evidence type="ECO:0000256" key="1">
    <source>
        <dbReference type="SAM" id="Phobius"/>
    </source>
</evidence>
<feature type="transmembrane region" description="Helical" evidence="1">
    <location>
        <begin position="111"/>
        <end position="134"/>
    </location>
</feature>
<accession>A0AAE4G3F8</accession>
<feature type="transmembrane region" description="Helical" evidence="1">
    <location>
        <begin position="335"/>
        <end position="353"/>
    </location>
</feature>
<gene>
    <name evidence="2" type="ORF">RMW62_12585</name>
</gene>
<protein>
    <submittedName>
        <fullName evidence="2">DUF6541 family protein</fullName>
    </submittedName>
</protein>
<dbReference type="EMBL" id="JAMZMH010000022">
    <property type="protein sequence ID" value="MDT0249913.1"/>
    <property type="molecule type" value="Genomic_DNA"/>
</dbReference>
<feature type="transmembrane region" description="Helical" evidence="1">
    <location>
        <begin position="305"/>
        <end position="323"/>
    </location>
</feature>
<organism evidence="2 3">
    <name type="scientific">Actinomyces oris</name>
    <dbReference type="NCBI Taxonomy" id="544580"/>
    <lineage>
        <taxon>Bacteria</taxon>
        <taxon>Bacillati</taxon>
        <taxon>Actinomycetota</taxon>
        <taxon>Actinomycetes</taxon>
        <taxon>Actinomycetales</taxon>
        <taxon>Actinomycetaceae</taxon>
        <taxon>Actinomyces</taxon>
    </lineage>
</organism>
<feature type="transmembrane region" description="Helical" evidence="1">
    <location>
        <begin position="420"/>
        <end position="442"/>
    </location>
</feature>
<reference evidence="2" key="1">
    <citation type="submission" date="2022-06" db="EMBL/GenBank/DDBJ databases">
        <title>Draft Genome Sequences of Three Actinomyces oris Strains, Isolated from Healthy Human Feces.</title>
        <authorList>
            <person name="Ye Y."/>
            <person name="Liu C."/>
            <person name="Zhao J."/>
            <person name="Xu J."/>
            <person name="Huang H."/>
            <person name="Wang B."/>
            <person name="Wei J."/>
            <person name="Jing X."/>
        </authorList>
    </citation>
    <scope>NUCLEOTIDE SEQUENCE</scope>
    <source>
        <strain evidence="2">CNGBCC1803368</strain>
    </source>
</reference>
<sequence>MTALLEWALFLPLVLSLVALFYGPGYFLATIFNAGPFVVRVVAAPAWTFAFVGLTSVLMHHFGVVWSRYSYTTVLLLLAGVAALSRAITWRSRPGGMDRVWQRAKEVLPKFLGVIAAWLVTILPVISAMGPRLIMQGGDAPYHYNQIWLMARTGNADPMSANQGLLGLSDGRSYYPNVWHSLGALIDFRSQYALVAGNTLLLMAPLVWVAGIAVLCQRLFPENPRSWLWAIAATFLLPAFPLRLELAAGMWPYVMALATVPGFLAWLLEAGRDWRVPWKRWLGRIATGAIPLAGLAMAHPAAVGVVFWIVAALAVWLPAQAAVSAHAQGDRRRTWLLAAASATICLLIVAFIISPGPQQTQFGRYPERGWDHLGPKLLVMATLRLKGTDLHHSSSVIYPAVAVLTIIGLAVAWKNRRTRWLCALWLAFMGVLLGSLVSIPVLTHVASLHYVNSYRVVGTCTLTTAPLLALAMSHLFERVAARLRLPLGWSAVTVVVLIVWLTTSMLWTLMRSDLHDAVWPARLEEPRYSFDADELALMTRLRAEIPPEQLMTGDPASGMAFLPAVSDIKVTSYYMGRSFSDPDGEYLAQHFSDIRTDPKVCSILRKHRIHYFYADRDTKFNGIPNSRLRPGFYDVDLSEGFTLIDQGGSAAVYRIDLCWTPDEQPRGT</sequence>
<keyword evidence="1" id="KW-1133">Transmembrane helix</keyword>
<evidence type="ECO:0000313" key="2">
    <source>
        <dbReference type="EMBL" id="MDT0249913.1"/>
    </source>
</evidence>
<dbReference type="AlphaFoldDB" id="A0AAE4G3F8"/>
<comment type="caution">
    <text evidence="2">The sequence shown here is derived from an EMBL/GenBank/DDBJ whole genome shotgun (WGS) entry which is preliminary data.</text>
</comment>
<feature type="transmembrane region" description="Helical" evidence="1">
    <location>
        <begin position="192"/>
        <end position="215"/>
    </location>
</feature>
<feature type="transmembrane region" description="Helical" evidence="1">
    <location>
        <begin position="6"/>
        <end position="29"/>
    </location>
</feature>
<proteinExistence type="predicted"/>
<feature type="transmembrane region" description="Helical" evidence="1">
    <location>
        <begin position="281"/>
        <end position="299"/>
    </location>
</feature>
<dbReference type="Proteomes" id="UP001180729">
    <property type="component" value="Unassembled WGS sequence"/>
</dbReference>
<feature type="transmembrane region" description="Helical" evidence="1">
    <location>
        <begin position="41"/>
        <end position="63"/>
    </location>
</feature>
<feature type="transmembrane region" description="Helical" evidence="1">
    <location>
        <begin position="454"/>
        <end position="475"/>
    </location>
</feature>
<dbReference type="RefSeq" id="WP_311373401.1">
    <property type="nucleotide sequence ID" value="NZ_JAMZMH010000022.1"/>
</dbReference>
<feature type="transmembrane region" description="Helical" evidence="1">
    <location>
        <begin position="487"/>
        <end position="510"/>
    </location>
</feature>
<name>A0AAE4G3F8_9ACTO</name>
<feature type="transmembrane region" description="Helical" evidence="1">
    <location>
        <begin position="250"/>
        <end position="269"/>
    </location>
</feature>
<dbReference type="Pfam" id="PF20176">
    <property type="entry name" value="DUF6541"/>
    <property type="match status" value="1"/>
</dbReference>
<feature type="transmembrane region" description="Helical" evidence="1">
    <location>
        <begin position="396"/>
        <end position="413"/>
    </location>
</feature>
<dbReference type="InterPro" id="IPR046671">
    <property type="entry name" value="DUF6541"/>
</dbReference>
<feature type="transmembrane region" description="Helical" evidence="1">
    <location>
        <begin position="227"/>
        <end position="244"/>
    </location>
</feature>
<feature type="transmembrane region" description="Helical" evidence="1">
    <location>
        <begin position="69"/>
        <end position="90"/>
    </location>
</feature>